<dbReference type="PROSITE" id="PS00031">
    <property type="entry name" value="NUCLEAR_REC_DBD_1"/>
    <property type="match status" value="1"/>
</dbReference>
<evidence type="ECO:0000256" key="10">
    <source>
        <dbReference type="SAM" id="MobiDB-lite"/>
    </source>
</evidence>
<dbReference type="GO" id="GO:0000978">
    <property type="term" value="F:RNA polymerase II cis-regulatory region sequence-specific DNA binding"/>
    <property type="evidence" value="ECO:0007669"/>
    <property type="project" value="TreeGrafter"/>
</dbReference>
<dbReference type="GO" id="GO:0005667">
    <property type="term" value="C:transcription regulator complex"/>
    <property type="evidence" value="ECO:0007669"/>
    <property type="project" value="TreeGrafter"/>
</dbReference>
<evidence type="ECO:0000256" key="6">
    <source>
        <dbReference type="ARBA" id="ARBA00023125"/>
    </source>
</evidence>
<dbReference type="Gene3D" id="3.30.50.10">
    <property type="entry name" value="Erythroid Transcription Factor GATA-1, subunit A"/>
    <property type="match status" value="1"/>
</dbReference>
<dbReference type="Pfam" id="PF00105">
    <property type="entry name" value="zf-C4"/>
    <property type="match status" value="1"/>
</dbReference>
<evidence type="ECO:0000256" key="9">
    <source>
        <dbReference type="ARBA" id="ARBA00023242"/>
    </source>
</evidence>
<gene>
    <name evidence="12" type="primary">RXR</name>
</gene>
<keyword evidence="3" id="KW-0863">Zinc-finger</keyword>
<evidence type="ECO:0000259" key="11">
    <source>
        <dbReference type="PROSITE" id="PS51030"/>
    </source>
</evidence>
<keyword evidence="2" id="KW-0479">Metal-binding</keyword>
<feature type="domain" description="Nuclear receptor" evidence="11">
    <location>
        <begin position="81"/>
        <end position="156"/>
    </location>
</feature>
<evidence type="ECO:0000256" key="7">
    <source>
        <dbReference type="ARBA" id="ARBA00023163"/>
    </source>
</evidence>
<name>A0A2L1IPH6_HOLGL</name>
<dbReference type="GO" id="GO:0000981">
    <property type="term" value="F:DNA-binding transcription factor activity, RNA polymerase II-specific"/>
    <property type="evidence" value="ECO:0007669"/>
    <property type="project" value="TreeGrafter"/>
</dbReference>
<dbReference type="GO" id="GO:0008270">
    <property type="term" value="F:zinc ion binding"/>
    <property type="evidence" value="ECO:0007669"/>
    <property type="project" value="UniProtKB-KW"/>
</dbReference>
<dbReference type="GO" id="GO:0035259">
    <property type="term" value="F:nuclear glucocorticoid receptor binding"/>
    <property type="evidence" value="ECO:0007669"/>
    <property type="project" value="TreeGrafter"/>
</dbReference>
<dbReference type="EMBL" id="MF002014">
    <property type="protein sequence ID" value="AVD96652.1"/>
    <property type="molecule type" value="mRNA"/>
</dbReference>
<keyword evidence="7" id="KW-0804">Transcription</keyword>
<feature type="compositionally biased region" description="Polar residues" evidence="10">
    <location>
        <begin position="1"/>
        <end position="18"/>
    </location>
</feature>
<evidence type="ECO:0000256" key="5">
    <source>
        <dbReference type="ARBA" id="ARBA00023015"/>
    </source>
</evidence>
<evidence type="ECO:0000256" key="4">
    <source>
        <dbReference type="ARBA" id="ARBA00022833"/>
    </source>
</evidence>
<evidence type="ECO:0000256" key="2">
    <source>
        <dbReference type="ARBA" id="ARBA00022723"/>
    </source>
</evidence>
<reference evidence="12" key="1">
    <citation type="journal article" date="2018" name="Gene">
        <title>Molecular characterization and gene expression patterns of retinoid receptors, in normal and regenerating tissues of the sea cucumber, Holothuria glaberrima.</title>
        <authorList>
            <person name="Viera-Vera J."/>
            <person name="Garcia-Arraras J.E."/>
        </authorList>
    </citation>
    <scope>NUCLEOTIDE SEQUENCE</scope>
</reference>
<keyword evidence="9" id="KW-0539">Nucleus</keyword>
<dbReference type="CDD" id="cd06916">
    <property type="entry name" value="NR_DBD_like"/>
    <property type="match status" value="1"/>
</dbReference>
<keyword evidence="4" id="KW-0862">Zinc</keyword>
<dbReference type="GO" id="GO:0005634">
    <property type="term" value="C:nucleus"/>
    <property type="evidence" value="ECO:0007669"/>
    <property type="project" value="UniProtKB-SubCell"/>
</dbReference>
<feature type="region of interest" description="Disordered" evidence="10">
    <location>
        <begin position="1"/>
        <end position="23"/>
    </location>
</feature>
<dbReference type="PANTHER" id="PTHR24085:SF9">
    <property type="match status" value="1"/>
</dbReference>
<keyword evidence="5" id="KW-0805">Transcription regulation</keyword>
<comment type="subcellular location">
    <subcellularLocation>
        <location evidence="1">Nucleus</location>
    </subcellularLocation>
</comment>
<dbReference type="PANTHER" id="PTHR24085">
    <property type="entry name" value="NUCLEAR HORMONE RECEPTOR"/>
    <property type="match status" value="1"/>
</dbReference>
<dbReference type="PROSITE" id="PS51030">
    <property type="entry name" value="NUCLEAR_REC_DBD_2"/>
    <property type="match status" value="1"/>
</dbReference>
<keyword evidence="8 12" id="KW-0675">Receptor</keyword>
<accession>A0A2L1IPH6</accession>
<evidence type="ECO:0000256" key="8">
    <source>
        <dbReference type="ARBA" id="ARBA00023170"/>
    </source>
</evidence>
<keyword evidence="6" id="KW-0238">DNA-binding</keyword>
<dbReference type="InterPro" id="IPR001628">
    <property type="entry name" value="Znf_hrmn_rcpt"/>
</dbReference>
<dbReference type="SUPFAM" id="SSF57716">
    <property type="entry name" value="Glucocorticoid receptor-like (DNA-binding domain)"/>
    <property type="match status" value="1"/>
</dbReference>
<evidence type="ECO:0000313" key="12">
    <source>
        <dbReference type="EMBL" id="AVD96652.1"/>
    </source>
</evidence>
<proteinExistence type="evidence at transcript level"/>
<dbReference type="InterPro" id="IPR013088">
    <property type="entry name" value="Znf_NHR/GATA"/>
</dbReference>
<feature type="region of interest" description="Disordered" evidence="10">
    <location>
        <begin position="151"/>
        <end position="199"/>
    </location>
</feature>
<dbReference type="FunFam" id="3.30.50.10:FF:000006">
    <property type="entry name" value="Nuclear receptor subfamily 5 group A member"/>
    <property type="match status" value="1"/>
</dbReference>
<dbReference type="SMART" id="SM00399">
    <property type="entry name" value="ZnF_C4"/>
    <property type="match status" value="1"/>
</dbReference>
<evidence type="ECO:0000256" key="1">
    <source>
        <dbReference type="ARBA" id="ARBA00004123"/>
    </source>
</evidence>
<dbReference type="GO" id="GO:0071376">
    <property type="term" value="P:cellular response to corticotropin-releasing hormone stimulus"/>
    <property type="evidence" value="ECO:0007669"/>
    <property type="project" value="TreeGrafter"/>
</dbReference>
<dbReference type="PRINTS" id="PR00047">
    <property type="entry name" value="STROIDFINGER"/>
</dbReference>
<dbReference type="AlphaFoldDB" id="A0A2L1IPH6"/>
<protein>
    <submittedName>
        <fullName evidence="12">Retinoid X receptor isoform 2</fullName>
    </submittedName>
</protein>
<organism evidence="12">
    <name type="scientific">Holothuria glaberrima</name>
    <name type="common">Brown rock sea cucumber</name>
    <dbReference type="NCBI Taxonomy" id="31192"/>
    <lineage>
        <taxon>Eukaryota</taxon>
        <taxon>Metazoa</taxon>
        <taxon>Echinodermata</taxon>
        <taxon>Eleutherozoa</taxon>
        <taxon>Echinozoa</taxon>
        <taxon>Holothuroidea</taxon>
        <taxon>Aspidochirotacea</taxon>
        <taxon>Aspidochirotida</taxon>
        <taxon>Holothuriidae</taxon>
        <taxon>Holothuria</taxon>
    </lineage>
</organism>
<sequence length="199" mass="21694">MNSPSPMQSPTLSSMSTSDDIKPVILTPSPLSIPVGIPGGMHGGMMPDQSPPMTPGSINFSQVSQSNAVSPGSLPGTSLQKSICAVCGDRASGKHYGVYSCEGCKGFFKRTVRKDLTYTCRDERSCIVDKRQRNRCQYCRYQKCIEMGMRREGTRRASKKRQTYGGQSGGEYQRGKQRYASGEDTGGRVSSGTKHRDIC</sequence>
<evidence type="ECO:0000256" key="3">
    <source>
        <dbReference type="ARBA" id="ARBA00022771"/>
    </source>
</evidence>